<geneLocation type="plasmid" evidence="11">
    <name>lp28-4 sequence</name>
</geneLocation>
<dbReference type="RefSeq" id="WP_015633331.1">
    <property type="nucleotide sequence ID" value="NZ_CP014811.1"/>
</dbReference>
<keyword evidence="6 8" id="KW-0998">Cell outer membrane</keyword>
<dbReference type="EMBL" id="CP014811">
    <property type="protein sequence ID" value="AMR76053.1"/>
    <property type="molecule type" value="Genomic_DNA"/>
</dbReference>
<dbReference type="InterPro" id="IPR000680">
    <property type="entry name" value="Borrelia_lipo"/>
</dbReference>
<dbReference type="SUPFAM" id="SSF74748">
    <property type="entry name" value="Variable surface antigen VlsE"/>
    <property type="match status" value="1"/>
</dbReference>
<sequence length="360" mass="37193">MRKRISAIINKLNISIMMMIVVLMIGCGQQAVEAGKDGVAAATGGRSLSEVLMDVGRSAENVFYSFLELVSDTLGFTAKATTKKEDVGGYFSSLGDKIGKASEELEQVAKKSEVEGAKDGPISVAIRSAVNAAKTTLSTLKGHLDSLKDIGDTNPVSWTASNAAGAKAKEDVLKKALKALQGILDIAKAVGVSEPKAGTTAVKINNLDNKDGVKILATDNTPGATDSDKASLIVSAVSGEEILASIVNSQEGHVKAVAEDVKAETTPLEFAVGGTANHLAKETAKAAAVAGGMALRSLVKDGKLASNNNDNDKAVQAVGIDATNKLLGAVEDLIKKTVKNVLEKAKEKIDKARAPKATGQ</sequence>
<gene>
    <name evidence="10" type="primary">vlpA62silD</name>
    <name evidence="10" type="ORF">A0V01_05425</name>
</gene>
<evidence type="ECO:0000256" key="1">
    <source>
        <dbReference type="ARBA" id="ARBA00003932"/>
    </source>
</evidence>
<evidence type="ECO:0000256" key="9">
    <source>
        <dbReference type="SAM" id="Phobius"/>
    </source>
</evidence>
<comment type="function">
    <text evidence="1 8">The Vlp and Vsp proteins are antigenically distinct proteins, only one vlp or vsp gene is transcriptionally active at any one time. Switching between these genes is a mechanism of host immune response evasion.</text>
</comment>
<evidence type="ECO:0000313" key="10">
    <source>
        <dbReference type="EMBL" id="AMR76053.1"/>
    </source>
</evidence>
<keyword evidence="10" id="KW-0614">Plasmid</keyword>
<keyword evidence="3" id="KW-0732">Signal</keyword>
<dbReference type="Pfam" id="PF00921">
    <property type="entry name" value="Lipoprotein_2"/>
    <property type="match status" value="1"/>
</dbReference>
<comment type="subcellular location">
    <subcellularLocation>
        <location evidence="2 8">Cell outer membrane</location>
        <topology evidence="2 8">Lipid-anchor</topology>
    </subcellularLocation>
</comment>
<dbReference type="PROSITE" id="PS51257">
    <property type="entry name" value="PROKAR_LIPOPROTEIN"/>
    <property type="match status" value="1"/>
</dbReference>
<accession>A0AAN0X6G3</accession>
<evidence type="ECO:0000256" key="7">
    <source>
        <dbReference type="ARBA" id="ARBA00023288"/>
    </source>
</evidence>
<proteinExistence type="predicted"/>
<dbReference type="GO" id="GO:0009279">
    <property type="term" value="C:cell outer membrane"/>
    <property type="evidence" value="ECO:0007669"/>
    <property type="project" value="UniProtKB-SubCell"/>
</dbReference>
<keyword evidence="9" id="KW-0812">Transmembrane</keyword>
<keyword evidence="5 8" id="KW-0564">Palmitate</keyword>
<keyword evidence="4 8" id="KW-0472">Membrane</keyword>
<evidence type="ECO:0000256" key="5">
    <source>
        <dbReference type="ARBA" id="ARBA00023139"/>
    </source>
</evidence>
<reference evidence="10 11" key="1">
    <citation type="submission" date="2016-03" db="EMBL/GenBank/DDBJ databases">
        <title>Borrelia hermsii Genome sequencing and assembly.</title>
        <authorList>
            <person name="Bontemps-Gallo S."/>
            <person name="Stewart S."/>
        </authorList>
    </citation>
    <scope>NUCLEOTIDE SEQUENCE [LARGE SCALE GENOMIC DNA]</scope>
    <source>
        <strain evidence="10 11">DAH-2E7</strain>
        <plasmid evidence="11">lp28-4 sequence</plasmid>
    </source>
</reference>
<organism evidence="10 11">
    <name type="scientific">Borrelia hermsii</name>
    <dbReference type="NCBI Taxonomy" id="140"/>
    <lineage>
        <taxon>Bacteria</taxon>
        <taxon>Pseudomonadati</taxon>
        <taxon>Spirochaetota</taxon>
        <taxon>Spirochaetia</taxon>
        <taxon>Spirochaetales</taxon>
        <taxon>Borreliaceae</taxon>
        <taxon>Borrelia</taxon>
    </lineage>
</organism>
<evidence type="ECO:0000256" key="4">
    <source>
        <dbReference type="ARBA" id="ARBA00023136"/>
    </source>
</evidence>
<protein>
    <recommendedName>
        <fullName evidence="8">Variable large protein</fullName>
    </recommendedName>
</protein>
<name>A0AAN0X6G3_BORHE</name>
<keyword evidence="7 8" id="KW-0449">Lipoprotein</keyword>
<dbReference type="Proteomes" id="UP000075229">
    <property type="component" value="Plasmid Unnamed"/>
</dbReference>
<evidence type="ECO:0000313" key="11">
    <source>
        <dbReference type="Proteomes" id="UP000075229"/>
    </source>
</evidence>
<dbReference type="AlphaFoldDB" id="A0AAN0X6G3"/>
<feature type="transmembrane region" description="Helical" evidence="9">
    <location>
        <begin position="12"/>
        <end position="32"/>
    </location>
</feature>
<evidence type="ECO:0000256" key="8">
    <source>
        <dbReference type="RuleBase" id="RU363105"/>
    </source>
</evidence>
<evidence type="ECO:0000256" key="3">
    <source>
        <dbReference type="ARBA" id="ARBA00022729"/>
    </source>
</evidence>
<keyword evidence="9" id="KW-1133">Transmembrane helix</keyword>
<evidence type="ECO:0000256" key="2">
    <source>
        <dbReference type="ARBA" id="ARBA00004459"/>
    </source>
</evidence>
<evidence type="ECO:0000256" key="6">
    <source>
        <dbReference type="ARBA" id="ARBA00023237"/>
    </source>
</evidence>